<comment type="caution">
    <text evidence="3">The sequence shown here is derived from an EMBL/GenBank/DDBJ whole genome shotgun (WGS) entry which is preliminary data.</text>
</comment>
<evidence type="ECO:0000256" key="1">
    <source>
        <dbReference type="SAM" id="MobiDB-lite"/>
    </source>
</evidence>
<keyword evidence="4" id="KW-1185">Reference proteome</keyword>
<sequence length="87" mass="9001">MPGPSLLVRGSWWSVLGWSVLGWSVLGWSVLGSRDRSSQGRRARGALAVWCASAVYGFVSGSVDGVGHAGARGGRGRTRRYAAGGGP</sequence>
<evidence type="ECO:0000313" key="4">
    <source>
        <dbReference type="Proteomes" id="UP001589568"/>
    </source>
</evidence>
<feature type="transmembrane region" description="Helical" evidence="2">
    <location>
        <begin position="43"/>
        <end position="59"/>
    </location>
</feature>
<evidence type="ECO:0000313" key="3">
    <source>
        <dbReference type="EMBL" id="MFB9475993.1"/>
    </source>
</evidence>
<keyword evidence="2" id="KW-1133">Transmembrane helix</keyword>
<protein>
    <submittedName>
        <fullName evidence="3">Uncharacterized protein</fullName>
    </submittedName>
</protein>
<dbReference type="Proteomes" id="UP001589568">
    <property type="component" value="Unassembled WGS sequence"/>
</dbReference>
<accession>A0ABV5P0B1</accession>
<feature type="region of interest" description="Disordered" evidence="1">
    <location>
        <begin position="68"/>
        <end position="87"/>
    </location>
</feature>
<proteinExistence type="predicted"/>
<organism evidence="3 4">
    <name type="scientific">Nonomuraea salmonea</name>
    <dbReference type="NCBI Taxonomy" id="46181"/>
    <lineage>
        <taxon>Bacteria</taxon>
        <taxon>Bacillati</taxon>
        <taxon>Actinomycetota</taxon>
        <taxon>Actinomycetes</taxon>
        <taxon>Streptosporangiales</taxon>
        <taxon>Streptosporangiaceae</taxon>
        <taxon>Nonomuraea</taxon>
    </lineage>
</organism>
<dbReference type="RefSeq" id="WP_345404355.1">
    <property type="nucleotide sequence ID" value="NZ_BAAAXS010000001.1"/>
</dbReference>
<keyword evidence="2" id="KW-0812">Transmembrane</keyword>
<dbReference type="EMBL" id="JBHMCF010000046">
    <property type="protein sequence ID" value="MFB9475993.1"/>
    <property type="molecule type" value="Genomic_DNA"/>
</dbReference>
<reference evidence="3 4" key="1">
    <citation type="submission" date="2024-09" db="EMBL/GenBank/DDBJ databases">
        <authorList>
            <person name="Sun Q."/>
            <person name="Mori K."/>
        </authorList>
    </citation>
    <scope>NUCLEOTIDE SEQUENCE [LARGE SCALE GENOMIC DNA]</scope>
    <source>
        <strain evidence="3 4">JCM 3324</strain>
    </source>
</reference>
<feature type="transmembrane region" description="Helical" evidence="2">
    <location>
        <begin position="12"/>
        <end position="31"/>
    </location>
</feature>
<name>A0ABV5P0B1_9ACTN</name>
<keyword evidence="2" id="KW-0472">Membrane</keyword>
<gene>
    <name evidence="3" type="ORF">ACFFR3_41420</name>
</gene>
<evidence type="ECO:0000256" key="2">
    <source>
        <dbReference type="SAM" id="Phobius"/>
    </source>
</evidence>